<dbReference type="EMBL" id="SGIS01000002">
    <property type="protein sequence ID" value="RZF66108.1"/>
    <property type="molecule type" value="Genomic_DNA"/>
</dbReference>
<dbReference type="Pfam" id="PF11160">
    <property type="entry name" value="Hva1_TUDOR"/>
    <property type="match status" value="1"/>
</dbReference>
<protein>
    <submittedName>
        <fullName evidence="3">DUF2945 domain-containing protein</fullName>
    </submittedName>
</protein>
<evidence type="ECO:0000313" key="3">
    <source>
        <dbReference type="EMBL" id="RZF66108.1"/>
    </source>
</evidence>
<evidence type="ECO:0000259" key="2">
    <source>
        <dbReference type="Pfam" id="PF11160"/>
    </source>
</evidence>
<feature type="region of interest" description="Disordered" evidence="1">
    <location>
        <begin position="1"/>
        <end position="47"/>
    </location>
</feature>
<evidence type="ECO:0000256" key="1">
    <source>
        <dbReference type="SAM" id="MobiDB-lite"/>
    </source>
</evidence>
<dbReference type="RefSeq" id="WP_130154956.1">
    <property type="nucleotide sequence ID" value="NZ_SGIS01000002.1"/>
</dbReference>
<dbReference type="Proteomes" id="UP000292085">
    <property type="component" value="Unassembled WGS sequence"/>
</dbReference>
<name>A0A4V2DDT5_9SPHN</name>
<organism evidence="3 4">
    <name type="scientific">Sphingomonas populi</name>
    <dbReference type="NCBI Taxonomy" id="2484750"/>
    <lineage>
        <taxon>Bacteria</taxon>
        <taxon>Pseudomonadati</taxon>
        <taxon>Pseudomonadota</taxon>
        <taxon>Alphaproteobacteria</taxon>
        <taxon>Sphingomonadales</taxon>
        <taxon>Sphingomonadaceae</taxon>
        <taxon>Sphingomonas</taxon>
    </lineage>
</organism>
<dbReference type="OrthoDB" id="71751at2"/>
<dbReference type="InterPro" id="IPR021331">
    <property type="entry name" value="Hva1_TUDOR"/>
</dbReference>
<reference evidence="3 4" key="1">
    <citation type="submission" date="2019-02" db="EMBL/GenBank/DDBJ databases">
        <authorList>
            <person name="Li Y."/>
        </authorList>
    </citation>
    <scope>NUCLEOTIDE SEQUENCE [LARGE SCALE GENOMIC DNA]</scope>
    <source>
        <strain evidence="3 4">3-7</strain>
    </source>
</reference>
<evidence type="ECO:0000313" key="4">
    <source>
        <dbReference type="Proteomes" id="UP000292085"/>
    </source>
</evidence>
<dbReference type="Gene3D" id="2.30.30.1060">
    <property type="match status" value="1"/>
</dbReference>
<dbReference type="AlphaFoldDB" id="A0A4V2DDT5"/>
<gene>
    <name evidence="3" type="ORF">EWE75_01595</name>
</gene>
<keyword evidence="4" id="KW-1185">Reference proteome</keyword>
<feature type="compositionally biased region" description="Basic and acidic residues" evidence="1">
    <location>
        <begin position="1"/>
        <end position="12"/>
    </location>
</feature>
<proteinExistence type="predicted"/>
<accession>A0A4V2DDT5</accession>
<feature type="domain" description="Hypervirulence associated protein TUDOR" evidence="2">
    <location>
        <begin position="8"/>
        <end position="65"/>
    </location>
</feature>
<sequence length="68" mass="7372">MAIHLKKGDKVSWKSHGGTAHGTVVKKQTTETKIKGHNVAASKDDPQFIVETEAGKQAAHKPEALKRD</sequence>
<comment type="caution">
    <text evidence="3">The sequence shown here is derived from an EMBL/GenBank/DDBJ whole genome shotgun (WGS) entry which is preliminary data.</text>
</comment>